<dbReference type="PhylomeDB" id="B4JDV0"/>
<dbReference type="eggNOG" id="ENOG502TDJZ">
    <property type="taxonomic scope" value="Eukaryota"/>
</dbReference>
<dbReference type="Proteomes" id="UP000001070">
    <property type="component" value="Unassembled WGS sequence"/>
</dbReference>
<reference evidence="2 3" key="1">
    <citation type="journal article" date="2007" name="Nature">
        <title>Evolution of genes and genomes on the Drosophila phylogeny.</title>
        <authorList>
            <consortium name="Drosophila 12 Genomes Consortium"/>
            <person name="Clark A.G."/>
            <person name="Eisen M.B."/>
            <person name="Smith D.R."/>
            <person name="Bergman C.M."/>
            <person name="Oliver B."/>
            <person name="Markow T.A."/>
            <person name="Kaufman T.C."/>
            <person name="Kellis M."/>
            <person name="Gelbart W."/>
            <person name="Iyer V.N."/>
            <person name="Pollard D.A."/>
            <person name="Sackton T.B."/>
            <person name="Larracuente A.M."/>
            <person name="Singh N.D."/>
            <person name="Abad J.P."/>
            <person name="Abt D.N."/>
            <person name="Adryan B."/>
            <person name="Aguade M."/>
            <person name="Akashi H."/>
            <person name="Anderson W.W."/>
            <person name="Aquadro C.F."/>
            <person name="Ardell D.H."/>
            <person name="Arguello R."/>
            <person name="Artieri C.G."/>
            <person name="Barbash D.A."/>
            <person name="Barker D."/>
            <person name="Barsanti P."/>
            <person name="Batterham P."/>
            <person name="Batzoglou S."/>
            <person name="Begun D."/>
            <person name="Bhutkar A."/>
            <person name="Blanco E."/>
            <person name="Bosak S.A."/>
            <person name="Bradley R.K."/>
            <person name="Brand A.D."/>
            <person name="Brent M.R."/>
            <person name="Brooks A.N."/>
            <person name="Brown R.H."/>
            <person name="Butlin R.K."/>
            <person name="Caggese C."/>
            <person name="Calvi B.R."/>
            <person name="Bernardo de Carvalho A."/>
            <person name="Caspi A."/>
            <person name="Castrezana S."/>
            <person name="Celniker S.E."/>
            <person name="Chang J.L."/>
            <person name="Chapple C."/>
            <person name="Chatterji S."/>
            <person name="Chinwalla A."/>
            <person name="Civetta A."/>
            <person name="Clifton S.W."/>
            <person name="Comeron J.M."/>
            <person name="Costello J.C."/>
            <person name="Coyne J.A."/>
            <person name="Daub J."/>
            <person name="David R.G."/>
            <person name="Delcher A.L."/>
            <person name="Delehaunty K."/>
            <person name="Do C.B."/>
            <person name="Ebling H."/>
            <person name="Edwards K."/>
            <person name="Eickbush T."/>
            <person name="Evans J.D."/>
            <person name="Filipski A."/>
            <person name="Findeiss S."/>
            <person name="Freyhult E."/>
            <person name="Fulton L."/>
            <person name="Fulton R."/>
            <person name="Garcia A.C."/>
            <person name="Gardiner A."/>
            <person name="Garfield D.A."/>
            <person name="Garvin B.E."/>
            <person name="Gibson G."/>
            <person name="Gilbert D."/>
            <person name="Gnerre S."/>
            <person name="Godfrey J."/>
            <person name="Good R."/>
            <person name="Gotea V."/>
            <person name="Gravely B."/>
            <person name="Greenberg A.J."/>
            <person name="Griffiths-Jones S."/>
            <person name="Gross S."/>
            <person name="Guigo R."/>
            <person name="Gustafson E.A."/>
            <person name="Haerty W."/>
            <person name="Hahn M.W."/>
            <person name="Halligan D.L."/>
            <person name="Halpern A.L."/>
            <person name="Halter G.M."/>
            <person name="Han M.V."/>
            <person name="Heger A."/>
            <person name="Hillier L."/>
            <person name="Hinrichs A.S."/>
            <person name="Holmes I."/>
            <person name="Hoskins R.A."/>
            <person name="Hubisz M.J."/>
            <person name="Hultmark D."/>
            <person name="Huntley M.A."/>
            <person name="Jaffe D.B."/>
            <person name="Jagadeeshan S."/>
            <person name="Jeck W.R."/>
            <person name="Johnson J."/>
            <person name="Jones C.D."/>
            <person name="Jordan W.C."/>
            <person name="Karpen G.H."/>
            <person name="Kataoka E."/>
            <person name="Keightley P.D."/>
            <person name="Kheradpour P."/>
            <person name="Kirkness E.F."/>
            <person name="Koerich L.B."/>
            <person name="Kristiansen K."/>
            <person name="Kudrna D."/>
            <person name="Kulathinal R.J."/>
            <person name="Kumar S."/>
            <person name="Kwok R."/>
            <person name="Lander E."/>
            <person name="Langley C.H."/>
            <person name="Lapoint R."/>
            <person name="Lazzaro B.P."/>
            <person name="Lee S.J."/>
            <person name="Levesque L."/>
            <person name="Li R."/>
            <person name="Lin C.F."/>
            <person name="Lin M.F."/>
            <person name="Lindblad-Toh K."/>
            <person name="Llopart A."/>
            <person name="Long M."/>
            <person name="Low L."/>
            <person name="Lozovsky E."/>
            <person name="Lu J."/>
            <person name="Luo M."/>
            <person name="Machado C.A."/>
            <person name="Makalowski W."/>
            <person name="Marzo M."/>
            <person name="Matsuda M."/>
            <person name="Matzkin L."/>
            <person name="McAllister B."/>
            <person name="McBride C.S."/>
            <person name="McKernan B."/>
            <person name="McKernan K."/>
            <person name="Mendez-Lago M."/>
            <person name="Minx P."/>
            <person name="Mollenhauer M.U."/>
            <person name="Montooth K."/>
            <person name="Mount S.M."/>
            <person name="Mu X."/>
            <person name="Myers E."/>
            <person name="Negre B."/>
            <person name="Newfeld S."/>
            <person name="Nielsen R."/>
            <person name="Noor M.A."/>
            <person name="O'Grady P."/>
            <person name="Pachter L."/>
            <person name="Papaceit M."/>
            <person name="Parisi M.J."/>
            <person name="Parisi M."/>
            <person name="Parts L."/>
            <person name="Pedersen J.S."/>
            <person name="Pesole G."/>
            <person name="Phillippy A.M."/>
            <person name="Ponting C.P."/>
            <person name="Pop M."/>
            <person name="Porcelli D."/>
            <person name="Powell J.R."/>
            <person name="Prohaska S."/>
            <person name="Pruitt K."/>
            <person name="Puig M."/>
            <person name="Quesneville H."/>
            <person name="Ram K.R."/>
            <person name="Rand D."/>
            <person name="Rasmussen M.D."/>
            <person name="Reed L.K."/>
            <person name="Reenan R."/>
            <person name="Reily A."/>
            <person name="Remington K.A."/>
            <person name="Rieger T.T."/>
            <person name="Ritchie M.G."/>
            <person name="Robin C."/>
            <person name="Rogers Y.H."/>
            <person name="Rohde C."/>
            <person name="Rozas J."/>
            <person name="Rubenfield M.J."/>
            <person name="Ruiz A."/>
            <person name="Russo S."/>
            <person name="Salzberg S.L."/>
            <person name="Sanchez-Gracia A."/>
            <person name="Saranga D.J."/>
            <person name="Sato H."/>
            <person name="Schaeffer S.W."/>
            <person name="Schatz M.C."/>
            <person name="Schlenke T."/>
            <person name="Schwartz R."/>
            <person name="Segarra C."/>
            <person name="Singh R.S."/>
            <person name="Sirot L."/>
            <person name="Sirota M."/>
            <person name="Sisneros N.B."/>
            <person name="Smith C.D."/>
            <person name="Smith T.F."/>
            <person name="Spieth J."/>
            <person name="Stage D.E."/>
            <person name="Stark A."/>
            <person name="Stephan W."/>
            <person name="Strausberg R.L."/>
            <person name="Strempel S."/>
            <person name="Sturgill D."/>
            <person name="Sutton G."/>
            <person name="Sutton G.G."/>
            <person name="Tao W."/>
            <person name="Teichmann S."/>
            <person name="Tobari Y.N."/>
            <person name="Tomimura Y."/>
            <person name="Tsolas J.M."/>
            <person name="Valente V.L."/>
            <person name="Venter E."/>
            <person name="Venter J.C."/>
            <person name="Vicario S."/>
            <person name="Vieira F.G."/>
            <person name="Vilella A.J."/>
            <person name="Villasante A."/>
            <person name="Walenz B."/>
            <person name="Wang J."/>
            <person name="Wasserman M."/>
            <person name="Watts T."/>
            <person name="Wilson D."/>
            <person name="Wilson R.K."/>
            <person name="Wing R.A."/>
            <person name="Wolfner M.F."/>
            <person name="Wong A."/>
            <person name="Wong G.K."/>
            <person name="Wu C.I."/>
            <person name="Wu G."/>
            <person name="Yamamoto D."/>
            <person name="Yang H.P."/>
            <person name="Yang S.P."/>
            <person name="Yorke J.A."/>
            <person name="Yoshida K."/>
            <person name="Zdobnov E."/>
            <person name="Zhang P."/>
            <person name="Zhang Y."/>
            <person name="Zimin A.V."/>
            <person name="Baldwin J."/>
            <person name="Abdouelleil A."/>
            <person name="Abdulkadir J."/>
            <person name="Abebe A."/>
            <person name="Abera B."/>
            <person name="Abreu J."/>
            <person name="Acer S.C."/>
            <person name="Aftuck L."/>
            <person name="Alexander A."/>
            <person name="An P."/>
            <person name="Anderson E."/>
            <person name="Anderson S."/>
            <person name="Arachi H."/>
            <person name="Azer M."/>
            <person name="Bachantsang P."/>
            <person name="Barry A."/>
            <person name="Bayul T."/>
            <person name="Berlin A."/>
            <person name="Bessette D."/>
            <person name="Bloom T."/>
            <person name="Blye J."/>
            <person name="Boguslavskiy L."/>
            <person name="Bonnet C."/>
            <person name="Boukhgalter B."/>
            <person name="Bourzgui I."/>
            <person name="Brown A."/>
            <person name="Cahill P."/>
            <person name="Channer S."/>
            <person name="Cheshatsang Y."/>
            <person name="Chuda L."/>
            <person name="Citroen M."/>
            <person name="Collymore A."/>
            <person name="Cooke P."/>
            <person name="Costello M."/>
            <person name="D'Aco K."/>
            <person name="Daza R."/>
            <person name="De Haan G."/>
            <person name="DeGray S."/>
            <person name="DeMaso C."/>
            <person name="Dhargay N."/>
            <person name="Dooley K."/>
            <person name="Dooley E."/>
            <person name="Doricent M."/>
            <person name="Dorje P."/>
            <person name="Dorjee K."/>
            <person name="Dupes A."/>
            <person name="Elong R."/>
            <person name="Falk J."/>
            <person name="Farina A."/>
            <person name="Faro S."/>
            <person name="Ferguson D."/>
            <person name="Fisher S."/>
            <person name="Foley C.D."/>
            <person name="Franke A."/>
            <person name="Friedrich D."/>
            <person name="Gadbois L."/>
            <person name="Gearin G."/>
            <person name="Gearin C.R."/>
            <person name="Giannoukos G."/>
            <person name="Goode T."/>
            <person name="Graham J."/>
            <person name="Grandbois E."/>
            <person name="Grewal S."/>
            <person name="Gyaltsen K."/>
            <person name="Hafez N."/>
            <person name="Hagos B."/>
            <person name="Hall J."/>
            <person name="Henson C."/>
            <person name="Hollinger A."/>
            <person name="Honan T."/>
            <person name="Huard M.D."/>
            <person name="Hughes L."/>
            <person name="Hurhula B."/>
            <person name="Husby M.E."/>
            <person name="Kamat A."/>
            <person name="Kanga B."/>
            <person name="Kashin S."/>
            <person name="Khazanovich D."/>
            <person name="Kisner P."/>
            <person name="Lance K."/>
            <person name="Lara M."/>
            <person name="Lee W."/>
            <person name="Lennon N."/>
            <person name="Letendre F."/>
            <person name="LeVine R."/>
            <person name="Lipovsky A."/>
            <person name="Liu X."/>
            <person name="Liu J."/>
            <person name="Liu S."/>
            <person name="Lokyitsang T."/>
            <person name="Lokyitsang Y."/>
            <person name="Lubonja R."/>
            <person name="Lui A."/>
            <person name="MacDonald P."/>
            <person name="Magnisalis V."/>
            <person name="Maru K."/>
            <person name="Matthews C."/>
            <person name="McCusker W."/>
            <person name="McDonough S."/>
            <person name="Mehta T."/>
            <person name="Meldrim J."/>
            <person name="Meneus L."/>
            <person name="Mihai O."/>
            <person name="Mihalev A."/>
            <person name="Mihova T."/>
            <person name="Mittelman R."/>
            <person name="Mlenga V."/>
            <person name="Montmayeur A."/>
            <person name="Mulrain L."/>
            <person name="Navidi A."/>
            <person name="Naylor J."/>
            <person name="Negash T."/>
            <person name="Nguyen T."/>
            <person name="Nguyen N."/>
            <person name="Nicol R."/>
            <person name="Norbu C."/>
            <person name="Norbu N."/>
            <person name="Novod N."/>
            <person name="O'Neill B."/>
            <person name="Osman S."/>
            <person name="Markiewicz E."/>
            <person name="Oyono O.L."/>
            <person name="Patti C."/>
            <person name="Phunkhang P."/>
            <person name="Pierre F."/>
            <person name="Priest M."/>
            <person name="Raghuraman S."/>
            <person name="Rege F."/>
            <person name="Reyes R."/>
            <person name="Rise C."/>
            <person name="Rogov P."/>
            <person name="Ross K."/>
            <person name="Ryan E."/>
            <person name="Settipalli S."/>
            <person name="Shea T."/>
            <person name="Sherpa N."/>
            <person name="Shi L."/>
            <person name="Shih D."/>
            <person name="Sparrow T."/>
            <person name="Spaulding J."/>
            <person name="Stalker J."/>
            <person name="Stange-Thomann N."/>
            <person name="Stavropoulos S."/>
            <person name="Stone C."/>
            <person name="Strader C."/>
            <person name="Tesfaye S."/>
            <person name="Thomson T."/>
            <person name="Thoulutsang Y."/>
            <person name="Thoulutsang D."/>
            <person name="Topham K."/>
            <person name="Topping I."/>
            <person name="Tsamla T."/>
            <person name="Vassiliev H."/>
            <person name="Vo A."/>
            <person name="Wangchuk T."/>
            <person name="Wangdi T."/>
            <person name="Weiand M."/>
            <person name="Wilkinson J."/>
            <person name="Wilson A."/>
            <person name="Yadav S."/>
            <person name="Young G."/>
            <person name="Yu Q."/>
            <person name="Zembek L."/>
            <person name="Zhong D."/>
            <person name="Zimmer A."/>
            <person name="Zwirko Z."/>
            <person name="Jaffe D.B."/>
            <person name="Alvarez P."/>
            <person name="Brockman W."/>
            <person name="Butler J."/>
            <person name="Chin C."/>
            <person name="Gnerre S."/>
            <person name="Grabherr M."/>
            <person name="Kleber M."/>
            <person name="Mauceli E."/>
            <person name="MacCallum I."/>
        </authorList>
    </citation>
    <scope>NUCLEOTIDE SEQUENCE [LARGE SCALE GENOMIC DNA]</scope>
    <source>
        <strain evidence="3">Tucson 15287-2541.00</strain>
    </source>
</reference>
<dbReference type="OrthoDB" id="10476020at2759"/>
<dbReference type="AlphaFoldDB" id="B4JDV0"/>
<accession>B4JDV0</accession>
<proteinExistence type="predicted"/>
<gene>
    <name evidence="2" type="primary">Dgri\GH11252</name>
    <name evidence="2" type="ORF">Dgri_GH11252</name>
</gene>
<name>B4JDV0_DROGR</name>
<keyword evidence="3" id="KW-1185">Reference proteome</keyword>
<evidence type="ECO:0000313" key="3">
    <source>
        <dbReference type="Proteomes" id="UP000001070"/>
    </source>
</evidence>
<feature type="signal peptide" evidence="1">
    <location>
        <begin position="1"/>
        <end position="19"/>
    </location>
</feature>
<organism evidence="3">
    <name type="scientific">Drosophila grimshawi</name>
    <name type="common">Hawaiian fruit fly</name>
    <name type="synonym">Idiomyia grimshawi</name>
    <dbReference type="NCBI Taxonomy" id="7222"/>
    <lineage>
        <taxon>Eukaryota</taxon>
        <taxon>Metazoa</taxon>
        <taxon>Ecdysozoa</taxon>
        <taxon>Arthropoda</taxon>
        <taxon>Hexapoda</taxon>
        <taxon>Insecta</taxon>
        <taxon>Pterygota</taxon>
        <taxon>Neoptera</taxon>
        <taxon>Endopterygota</taxon>
        <taxon>Diptera</taxon>
        <taxon>Brachycera</taxon>
        <taxon>Muscomorpha</taxon>
        <taxon>Ephydroidea</taxon>
        <taxon>Drosophilidae</taxon>
        <taxon>Drosophila</taxon>
        <taxon>Hawaiian Drosophila</taxon>
    </lineage>
</organism>
<dbReference type="EMBL" id="CH916368">
    <property type="protein sequence ID" value="EDW03470.1"/>
    <property type="molecule type" value="Genomic_DNA"/>
</dbReference>
<feature type="chain" id="PRO_5002811899" evidence="1">
    <location>
        <begin position="20"/>
        <end position="127"/>
    </location>
</feature>
<evidence type="ECO:0000256" key="1">
    <source>
        <dbReference type="SAM" id="SignalP"/>
    </source>
</evidence>
<evidence type="ECO:0000313" key="2">
    <source>
        <dbReference type="EMBL" id="EDW03470.1"/>
    </source>
</evidence>
<dbReference type="HOGENOM" id="CLU_1972768_0_0_1"/>
<sequence>MAFMNVVAFVALLLMSVNAQYDDAVTASQLHVTPIDGETPDITAMVPVFFARDLLKDLKLFNLIGEVEQARHDCSANGFVFQMSNPLQAEQVIKAWATRPGELTKQMQVHLAREECPNDLVRKKNAK</sequence>
<protein>
    <submittedName>
        <fullName evidence="2">GH11252</fullName>
    </submittedName>
</protein>
<dbReference type="InParanoid" id="B4JDV0"/>
<keyword evidence="1" id="KW-0732">Signal</keyword>